<organism evidence="3 4">
    <name type="scientific">Candidatus Uhrbacteria bacterium RIFCSPHIGHO2_02_FULL_53_13</name>
    <dbReference type="NCBI Taxonomy" id="1802389"/>
    <lineage>
        <taxon>Bacteria</taxon>
        <taxon>Candidatus Uhriibacteriota</taxon>
    </lineage>
</organism>
<accession>A0A1F7TVP4</accession>
<gene>
    <name evidence="3" type="ORF">A3C17_00105</name>
</gene>
<name>A0A1F7TVP4_9BACT</name>
<dbReference type="Gene3D" id="3.40.50.720">
    <property type="entry name" value="NAD(P)-binding Rossmann-like Domain"/>
    <property type="match status" value="1"/>
</dbReference>
<dbReference type="Pfam" id="PF01370">
    <property type="entry name" value="Epimerase"/>
    <property type="match status" value="1"/>
</dbReference>
<protein>
    <recommendedName>
        <fullName evidence="2">NAD-dependent epimerase/dehydratase domain-containing protein</fullName>
    </recommendedName>
</protein>
<dbReference type="InterPro" id="IPR001509">
    <property type="entry name" value="Epimerase_deHydtase"/>
</dbReference>
<comment type="similarity">
    <text evidence="1">Belongs to the NAD(P)-dependent epimerase/dehydratase family.</text>
</comment>
<dbReference type="STRING" id="1802389.A3C17_00105"/>
<dbReference type="PRINTS" id="PR01713">
    <property type="entry name" value="NUCEPIMERASE"/>
</dbReference>
<comment type="caution">
    <text evidence="3">The sequence shown here is derived from an EMBL/GenBank/DDBJ whole genome shotgun (WGS) entry which is preliminary data.</text>
</comment>
<reference evidence="3 4" key="1">
    <citation type="journal article" date="2016" name="Nat. Commun.">
        <title>Thousands of microbial genomes shed light on interconnected biogeochemical processes in an aquifer system.</title>
        <authorList>
            <person name="Anantharaman K."/>
            <person name="Brown C.T."/>
            <person name="Hug L.A."/>
            <person name="Sharon I."/>
            <person name="Castelle C.J."/>
            <person name="Probst A.J."/>
            <person name="Thomas B.C."/>
            <person name="Singh A."/>
            <person name="Wilkins M.J."/>
            <person name="Karaoz U."/>
            <person name="Brodie E.L."/>
            <person name="Williams K.H."/>
            <person name="Hubbard S.S."/>
            <person name="Banfield J.F."/>
        </authorList>
    </citation>
    <scope>NUCLEOTIDE SEQUENCE [LARGE SCALE GENOMIC DNA]</scope>
</reference>
<evidence type="ECO:0000259" key="2">
    <source>
        <dbReference type="Pfam" id="PF01370"/>
    </source>
</evidence>
<dbReference type="AlphaFoldDB" id="A0A1F7TVP4"/>
<feature type="domain" description="NAD-dependent epimerase/dehydratase" evidence="2">
    <location>
        <begin position="8"/>
        <end position="230"/>
    </location>
</feature>
<dbReference type="PANTHER" id="PTHR43000">
    <property type="entry name" value="DTDP-D-GLUCOSE 4,6-DEHYDRATASE-RELATED"/>
    <property type="match status" value="1"/>
</dbReference>
<proteinExistence type="inferred from homology"/>
<dbReference type="EMBL" id="MGDX01000038">
    <property type="protein sequence ID" value="OGL70016.1"/>
    <property type="molecule type" value="Genomic_DNA"/>
</dbReference>
<evidence type="ECO:0000313" key="4">
    <source>
        <dbReference type="Proteomes" id="UP000177097"/>
    </source>
</evidence>
<evidence type="ECO:0000313" key="3">
    <source>
        <dbReference type="EMBL" id="OGL70016.1"/>
    </source>
</evidence>
<sequence length="312" mass="34824">MEQRKEKVFVSGGAGFIGSHLVDRLIAEGHEVVVVDDLSTGVQAHVNPKATFHKMNVWSDYKKLYKLLQREKPDVAVHLAAHKDVRASVDEPIHDAHMNIIGTLNVLEGMRRAGGGRVVFSSSIAVYSQDADLPITETSEVEPSSPYGISKFAGEMYMWHYSESTTMACISLRLTNVYGPRQSMEGAGVITIFINQLLKGEVPTIFGNGEKTRDFIYVDDVVDAMMRSMRVAWCGELVIGTNVETSMNKLLQELQGILGTHVTPQYEESREGELYYVYADSAKAREVMGWAPKTLLSEGLHKTVEWFREHPL</sequence>
<dbReference type="Proteomes" id="UP000177097">
    <property type="component" value="Unassembled WGS sequence"/>
</dbReference>
<dbReference type="SUPFAM" id="SSF51735">
    <property type="entry name" value="NAD(P)-binding Rossmann-fold domains"/>
    <property type="match status" value="1"/>
</dbReference>
<evidence type="ECO:0000256" key="1">
    <source>
        <dbReference type="ARBA" id="ARBA00007637"/>
    </source>
</evidence>
<dbReference type="InterPro" id="IPR036291">
    <property type="entry name" value="NAD(P)-bd_dom_sf"/>
</dbReference>